<name>A0A5D0D3T8_9BACL</name>
<organism evidence="1 2">
    <name type="scientific">Paenibacillus faecis</name>
    <dbReference type="NCBI Taxonomy" id="862114"/>
    <lineage>
        <taxon>Bacteria</taxon>
        <taxon>Bacillati</taxon>
        <taxon>Bacillota</taxon>
        <taxon>Bacilli</taxon>
        <taxon>Bacillales</taxon>
        <taxon>Paenibacillaceae</taxon>
        <taxon>Paenibacillus</taxon>
    </lineage>
</organism>
<dbReference type="AlphaFoldDB" id="A0A5D0D3T8"/>
<protein>
    <submittedName>
        <fullName evidence="1">Uncharacterized protein</fullName>
    </submittedName>
</protein>
<evidence type="ECO:0000313" key="2">
    <source>
        <dbReference type="Proteomes" id="UP000325218"/>
    </source>
</evidence>
<keyword evidence="2" id="KW-1185">Reference proteome</keyword>
<evidence type="ECO:0000313" key="1">
    <source>
        <dbReference type="EMBL" id="TYA15225.1"/>
    </source>
</evidence>
<sequence>MDEEIIVFECTVCHKNYEKAKKDHPDFEITGLDNVMDWSDFRPEDDLPGLDERIWARSEKAPTAGERRIVQVHSHFHMTVGESFWTLFTPALSHFNGWDSHPEEIEASAFVRCKVERVLDRNGQRAWVELYIEEVTLLSELCAIVPPRDGSGYAEHLGLYRNPHIFQWQDWFLVTSSAEGDLGVWGLVRKTAGRYHLVTMGDWDFHLDMAYGGNLILPEPEWDEMLSKCTWYG</sequence>
<dbReference type="OrthoDB" id="2665003at2"/>
<dbReference type="RefSeq" id="WP_148450815.1">
    <property type="nucleotide sequence ID" value="NZ_VSDO01000001.1"/>
</dbReference>
<reference evidence="1 2" key="1">
    <citation type="submission" date="2019-08" db="EMBL/GenBank/DDBJ databases">
        <title>Genome sequencing of Paenibacillus faecis DSM 23593(T).</title>
        <authorList>
            <person name="Kook J.-K."/>
            <person name="Park S.-N."/>
            <person name="Lim Y.K."/>
        </authorList>
    </citation>
    <scope>NUCLEOTIDE SEQUENCE [LARGE SCALE GENOMIC DNA]</scope>
    <source>
        <strain evidence="1 2">DSM 23593</strain>
    </source>
</reference>
<comment type="caution">
    <text evidence="1">The sequence shown here is derived from an EMBL/GenBank/DDBJ whole genome shotgun (WGS) entry which is preliminary data.</text>
</comment>
<accession>A0A5D0D3T8</accession>
<proteinExistence type="predicted"/>
<gene>
    <name evidence="1" type="ORF">FRY98_06170</name>
</gene>
<dbReference type="Proteomes" id="UP000325218">
    <property type="component" value="Unassembled WGS sequence"/>
</dbReference>
<dbReference type="EMBL" id="VSDO01000001">
    <property type="protein sequence ID" value="TYA15225.1"/>
    <property type="molecule type" value="Genomic_DNA"/>
</dbReference>